<proteinExistence type="predicted"/>
<accession>A0A177BCK9</accession>
<gene>
    <name evidence="1" type="ORF">A3Q56_00806</name>
</gene>
<dbReference type="EMBL" id="LWCA01000052">
    <property type="protein sequence ID" value="OAF71433.1"/>
    <property type="molecule type" value="Genomic_DNA"/>
</dbReference>
<evidence type="ECO:0000313" key="2">
    <source>
        <dbReference type="Proteomes" id="UP000078046"/>
    </source>
</evidence>
<sequence>MGRGKRLTKFEMGKADSLLATGKSISASILSSESQDLILVRNRPTDENILSASTLVA</sequence>
<dbReference type="AlphaFoldDB" id="A0A177BCK9"/>
<keyword evidence="2" id="KW-1185">Reference proteome</keyword>
<evidence type="ECO:0000313" key="1">
    <source>
        <dbReference type="EMBL" id="OAF71433.1"/>
    </source>
</evidence>
<name>A0A177BCK9_9BILA</name>
<organism evidence="1 2">
    <name type="scientific">Intoshia linei</name>
    <dbReference type="NCBI Taxonomy" id="1819745"/>
    <lineage>
        <taxon>Eukaryota</taxon>
        <taxon>Metazoa</taxon>
        <taxon>Spiralia</taxon>
        <taxon>Lophotrochozoa</taxon>
        <taxon>Mesozoa</taxon>
        <taxon>Orthonectida</taxon>
        <taxon>Rhopaluridae</taxon>
        <taxon>Intoshia</taxon>
    </lineage>
</organism>
<dbReference type="Proteomes" id="UP000078046">
    <property type="component" value="Unassembled WGS sequence"/>
</dbReference>
<reference evidence="1 2" key="1">
    <citation type="submission" date="2016-04" db="EMBL/GenBank/DDBJ databases">
        <title>The genome of Intoshia linei affirms orthonectids as highly simplified spiralians.</title>
        <authorList>
            <person name="Mikhailov K.V."/>
            <person name="Slusarev G.S."/>
            <person name="Nikitin M.A."/>
            <person name="Logacheva M.D."/>
            <person name="Penin A."/>
            <person name="Aleoshin V."/>
            <person name="Panchin Y.V."/>
        </authorList>
    </citation>
    <scope>NUCLEOTIDE SEQUENCE [LARGE SCALE GENOMIC DNA]</scope>
    <source>
        <strain evidence="1">Intl2013</strain>
        <tissue evidence="1">Whole animal</tissue>
    </source>
</reference>
<protein>
    <submittedName>
        <fullName evidence="1">Uncharacterized protein</fullName>
    </submittedName>
</protein>
<comment type="caution">
    <text evidence="1">The sequence shown here is derived from an EMBL/GenBank/DDBJ whole genome shotgun (WGS) entry which is preliminary data.</text>
</comment>